<protein>
    <submittedName>
        <fullName evidence="2">GNAT family N-acetyltransferase</fullName>
        <ecNumber evidence="2">2.3.-.-</ecNumber>
    </submittedName>
</protein>
<dbReference type="Gene3D" id="3.40.630.30">
    <property type="match status" value="1"/>
</dbReference>
<dbReference type="GO" id="GO:0016746">
    <property type="term" value="F:acyltransferase activity"/>
    <property type="evidence" value="ECO:0007669"/>
    <property type="project" value="UniProtKB-KW"/>
</dbReference>
<dbReference type="SUPFAM" id="SSF55729">
    <property type="entry name" value="Acyl-CoA N-acyltransferases (Nat)"/>
    <property type="match status" value="1"/>
</dbReference>
<dbReference type="PANTHER" id="PTHR43792:SF1">
    <property type="entry name" value="N-ACETYLTRANSFERASE DOMAIN-CONTAINING PROTEIN"/>
    <property type="match status" value="1"/>
</dbReference>
<dbReference type="InterPro" id="IPR016181">
    <property type="entry name" value="Acyl_CoA_acyltransferase"/>
</dbReference>
<comment type="caution">
    <text evidence="2">The sequence shown here is derived from an EMBL/GenBank/DDBJ whole genome shotgun (WGS) entry which is preliminary data.</text>
</comment>
<evidence type="ECO:0000313" key="3">
    <source>
        <dbReference type="Proteomes" id="UP001596104"/>
    </source>
</evidence>
<accession>A0ABW0H237</accession>
<evidence type="ECO:0000259" key="1">
    <source>
        <dbReference type="PROSITE" id="PS51186"/>
    </source>
</evidence>
<evidence type="ECO:0000313" key="2">
    <source>
        <dbReference type="EMBL" id="MFC5391113.1"/>
    </source>
</evidence>
<dbReference type="Pfam" id="PF13302">
    <property type="entry name" value="Acetyltransf_3"/>
    <property type="match status" value="1"/>
</dbReference>
<dbReference type="Proteomes" id="UP001596104">
    <property type="component" value="Unassembled WGS sequence"/>
</dbReference>
<keyword evidence="3" id="KW-1185">Reference proteome</keyword>
<keyword evidence="2" id="KW-0012">Acyltransferase</keyword>
<dbReference type="EMBL" id="JBHSLV010000001">
    <property type="protein sequence ID" value="MFC5391113.1"/>
    <property type="molecule type" value="Genomic_DNA"/>
</dbReference>
<name>A0ABW0H237_9HYPH</name>
<proteinExistence type="predicted"/>
<dbReference type="RefSeq" id="WP_377005801.1">
    <property type="nucleotide sequence ID" value="NZ_JBHSLV010000001.1"/>
</dbReference>
<dbReference type="InterPro" id="IPR000182">
    <property type="entry name" value="GNAT_dom"/>
</dbReference>
<keyword evidence="2" id="KW-0808">Transferase</keyword>
<feature type="domain" description="N-acetyltransferase" evidence="1">
    <location>
        <begin position="3"/>
        <end position="161"/>
    </location>
</feature>
<organism evidence="2 3">
    <name type="scientific">Bosea vestrisii</name>
    <dbReference type="NCBI Taxonomy" id="151416"/>
    <lineage>
        <taxon>Bacteria</taxon>
        <taxon>Pseudomonadati</taxon>
        <taxon>Pseudomonadota</taxon>
        <taxon>Alphaproteobacteria</taxon>
        <taxon>Hyphomicrobiales</taxon>
        <taxon>Boseaceae</taxon>
        <taxon>Bosea</taxon>
    </lineage>
</organism>
<sequence>MRLVLRPSSGADAQRAFEIQSNWAVTQMLRMASFPPDRAEIEAWFADHPREWAAGEAYRFAAFFDGRMIGLVDLDEIADDEGEIGYWFEQASWGQGFAAEAATAVVLFAFSEVGLQSLRSGHAADNVASGRVLTKLGFRLLDQVERPSRSRGETILQCRYRLARADFAERDRLFDKTDAQTL</sequence>
<reference evidence="3" key="1">
    <citation type="journal article" date="2019" name="Int. J. Syst. Evol. Microbiol.">
        <title>The Global Catalogue of Microorganisms (GCM) 10K type strain sequencing project: providing services to taxonomists for standard genome sequencing and annotation.</title>
        <authorList>
            <consortium name="The Broad Institute Genomics Platform"/>
            <consortium name="The Broad Institute Genome Sequencing Center for Infectious Disease"/>
            <person name="Wu L."/>
            <person name="Ma J."/>
        </authorList>
    </citation>
    <scope>NUCLEOTIDE SEQUENCE [LARGE SCALE GENOMIC DNA]</scope>
    <source>
        <strain evidence="3">CGMCC 1.16326</strain>
    </source>
</reference>
<dbReference type="PROSITE" id="PS51186">
    <property type="entry name" value="GNAT"/>
    <property type="match status" value="1"/>
</dbReference>
<dbReference type="PANTHER" id="PTHR43792">
    <property type="entry name" value="GNAT FAMILY, PUTATIVE (AFU_ORTHOLOGUE AFUA_3G00765)-RELATED-RELATED"/>
    <property type="match status" value="1"/>
</dbReference>
<gene>
    <name evidence="2" type="ORF">ACFPPC_00480</name>
</gene>
<dbReference type="InterPro" id="IPR051531">
    <property type="entry name" value="N-acetyltransferase"/>
</dbReference>
<dbReference type="EC" id="2.3.-.-" evidence="2"/>